<dbReference type="InterPro" id="IPR036291">
    <property type="entry name" value="NAD(P)-bd_dom_sf"/>
</dbReference>
<dbReference type="InterPro" id="IPR051207">
    <property type="entry name" value="ComplexI_NDUFA9_subunit"/>
</dbReference>
<dbReference type="FunFam" id="3.40.50.720:FF:000702">
    <property type="entry name" value="NADH dehydrogenase (Ubiquinone)"/>
    <property type="match status" value="1"/>
</dbReference>
<dbReference type="AlphaFoldDB" id="A0A1H7Y7X8"/>
<evidence type="ECO:0000259" key="1">
    <source>
        <dbReference type="Pfam" id="PF01370"/>
    </source>
</evidence>
<organism evidence="2 3">
    <name type="scientific">Bosea lupini</name>
    <dbReference type="NCBI Taxonomy" id="1036779"/>
    <lineage>
        <taxon>Bacteria</taxon>
        <taxon>Pseudomonadati</taxon>
        <taxon>Pseudomonadota</taxon>
        <taxon>Alphaproteobacteria</taxon>
        <taxon>Hyphomicrobiales</taxon>
        <taxon>Boseaceae</taxon>
        <taxon>Bosea</taxon>
    </lineage>
</organism>
<dbReference type="Pfam" id="PF01370">
    <property type="entry name" value="Epimerase"/>
    <property type="match status" value="1"/>
</dbReference>
<dbReference type="CDD" id="cd05271">
    <property type="entry name" value="NDUFA9_like_SDR_a"/>
    <property type="match status" value="1"/>
</dbReference>
<dbReference type="Proteomes" id="UP000199664">
    <property type="component" value="Unassembled WGS sequence"/>
</dbReference>
<dbReference type="EMBL" id="FOAN01000011">
    <property type="protein sequence ID" value="SEM41299.1"/>
    <property type="molecule type" value="Genomic_DNA"/>
</dbReference>
<feature type="domain" description="NAD-dependent epimerase/dehydratase" evidence="1">
    <location>
        <begin position="11"/>
        <end position="219"/>
    </location>
</feature>
<evidence type="ECO:0000313" key="3">
    <source>
        <dbReference type="Proteomes" id="UP000199664"/>
    </source>
</evidence>
<accession>A0A1H7Y7X8</accession>
<sequence>MTVLPPASQLVTVFGGSGFLGRHVVRALARRGYRVRAAVRRPDLAGFLQPLGSVGQVTAVQANLRYPDSVAAAVNGADAVINLVGILREKGRQNFASVQAQGARGVAQACAHFGVERLVQVSALGADAESTSVYARSKAEGEAAVQALVKQAIVLRPSVMFGPEDTFFNRFASLVRMLPVLPLAGAQTKFQPVFVGDVAEAIARAIDGKAEAGKAYELGGPEVKTLRELVDYVCEVTGRKRLIVPVPFGLARLQGQILELADMLTLGILPNELILTRDQVKLLESDNVVSATAEKEGRTLQGLGITPVSAEAEVPGYLWRFRKAGQFATARAS</sequence>
<dbReference type="PANTHER" id="PTHR12126:SF11">
    <property type="entry name" value="NADH DEHYDROGENASE [UBIQUINONE] 1 ALPHA SUBCOMPLEX SUBUNIT 9, MITOCHONDRIAL"/>
    <property type="match status" value="1"/>
</dbReference>
<dbReference type="PANTHER" id="PTHR12126">
    <property type="entry name" value="NADH-UBIQUINONE OXIDOREDUCTASE 39 KDA SUBUNIT-RELATED"/>
    <property type="match status" value="1"/>
</dbReference>
<name>A0A1H7Y7X8_9HYPH</name>
<dbReference type="OrthoDB" id="9776313at2"/>
<protein>
    <submittedName>
        <fullName evidence="2">NADH dehydrogenase</fullName>
    </submittedName>
</protein>
<evidence type="ECO:0000313" key="2">
    <source>
        <dbReference type="EMBL" id="SEM41299.1"/>
    </source>
</evidence>
<dbReference type="GO" id="GO:0044877">
    <property type="term" value="F:protein-containing complex binding"/>
    <property type="evidence" value="ECO:0007669"/>
    <property type="project" value="TreeGrafter"/>
</dbReference>
<proteinExistence type="predicted"/>
<dbReference type="Gene3D" id="3.40.50.720">
    <property type="entry name" value="NAD(P)-binding Rossmann-like Domain"/>
    <property type="match status" value="1"/>
</dbReference>
<dbReference type="RefSeq" id="WP_091841439.1">
    <property type="nucleotide sequence ID" value="NZ_FOAN01000011.1"/>
</dbReference>
<dbReference type="SUPFAM" id="SSF51735">
    <property type="entry name" value="NAD(P)-binding Rossmann-fold domains"/>
    <property type="match status" value="1"/>
</dbReference>
<dbReference type="InterPro" id="IPR001509">
    <property type="entry name" value="Epimerase_deHydtase"/>
</dbReference>
<gene>
    <name evidence="2" type="ORF">SAMN04515666_11140</name>
</gene>
<dbReference type="STRING" id="1036779.SAMN04515666_11140"/>
<keyword evidence="3" id="KW-1185">Reference proteome</keyword>
<reference evidence="3" key="1">
    <citation type="submission" date="2016-10" db="EMBL/GenBank/DDBJ databases">
        <authorList>
            <person name="Varghese N."/>
            <person name="Submissions S."/>
        </authorList>
    </citation>
    <scope>NUCLEOTIDE SEQUENCE [LARGE SCALE GENOMIC DNA]</scope>
    <source>
        <strain evidence="3">LMG 26383,CCUG 61248,R- 45681</strain>
    </source>
</reference>